<feature type="chain" id="PRO_5005489094" evidence="1">
    <location>
        <begin position="19"/>
        <end position="101"/>
    </location>
</feature>
<reference evidence="2" key="1">
    <citation type="submission" date="2014-05" db="EMBL/GenBank/DDBJ databases">
        <authorList>
            <person name="Chronopoulou M."/>
        </authorList>
    </citation>
    <scope>NUCLEOTIDE SEQUENCE</scope>
    <source>
        <tissue evidence="2">Whole organism</tissue>
    </source>
</reference>
<dbReference type="AlphaFoldDB" id="A0A0K2V2G8"/>
<organism evidence="2">
    <name type="scientific">Lepeophtheirus salmonis</name>
    <name type="common">Salmon louse</name>
    <name type="synonym">Caligus salmonis</name>
    <dbReference type="NCBI Taxonomy" id="72036"/>
    <lineage>
        <taxon>Eukaryota</taxon>
        <taxon>Metazoa</taxon>
        <taxon>Ecdysozoa</taxon>
        <taxon>Arthropoda</taxon>
        <taxon>Crustacea</taxon>
        <taxon>Multicrustacea</taxon>
        <taxon>Hexanauplia</taxon>
        <taxon>Copepoda</taxon>
        <taxon>Siphonostomatoida</taxon>
        <taxon>Caligidae</taxon>
        <taxon>Lepeophtheirus</taxon>
    </lineage>
</organism>
<name>A0A0K2V2G8_LEPSM</name>
<evidence type="ECO:0000256" key="1">
    <source>
        <dbReference type="SAM" id="SignalP"/>
    </source>
</evidence>
<accession>A0A0K2V2G8</accession>
<evidence type="ECO:0000313" key="2">
    <source>
        <dbReference type="EMBL" id="CDW44733.1"/>
    </source>
</evidence>
<dbReference type="EMBL" id="HACA01027372">
    <property type="protein sequence ID" value="CDW44733.1"/>
    <property type="molecule type" value="Transcribed_RNA"/>
</dbReference>
<protein>
    <submittedName>
        <fullName evidence="2">Uncharacterized protein</fullName>
    </submittedName>
</protein>
<proteinExistence type="predicted"/>
<feature type="signal peptide" evidence="1">
    <location>
        <begin position="1"/>
        <end position="18"/>
    </location>
</feature>
<keyword evidence="1" id="KW-0732">Signal</keyword>
<sequence>MYPVGFMLTVIQAAVLQAAVRENKENKSSLRIHAPQLSCLKSNSIFIQGMCWNQVPITRNTKTSLINTIKEECSKMDQGMVKAAIARFRGQVEAVMKAEGG</sequence>